<sequence>MGAASSGNRTMWKFPDKPAQPRGWGGQSLSFSRPPSGTQTPNTGGVCQWQGHTHTAHVMPHGPLLPFQAPIHRRVGGPPLPEHTERGKAGLEQGGVQGHAPVRQTPGGGCRWSAATDILSRRPAIHRCDCTEVRGAVGNEG</sequence>
<gene>
    <name evidence="2" type="ORF">EGYM00163_LOCUS39320</name>
</gene>
<proteinExistence type="predicted"/>
<evidence type="ECO:0000256" key="1">
    <source>
        <dbReference type="SAM" id="MobiDB-lite"/>
    </source>
</evidence>
<feature type="compositionally biased region" description="Polar residues" evidence="1">
    <location>
        <begin position="27"/>
        <end position="53"/>
    </location>
</feature>
<name>A0A7S4LGJ3_9EUGL</name>
<feature type="region of interest" description="Disordered" evidence="1">
    <location>
        <begin position="1"/>
        <end position="108"/>
    </location>
</feature>
<reference evidence="2" key="1">
    <citation type="submission" date="2021-01" db="EMBL/GenBank/DDBJ databases">
        <authorList>
            <person name="Corre E."/>
            <person name="Pelletier E."/>
            <person name="Niang G."/>
            <person name="Scheremetjew M."/>
            <person name="Finn R."/>
            <person name="Kale V."/>
            <person name="Holt S."/>
            <person name="Cochrane G."/>
            <person name="Meng A."/>
            <person name="Brown T."/>
            <person name="Cohen L."/>
        </authorList>
    </citation>
    <scope>NUCLEOTIDE SEQUENCE</scope>
    <source>
        <strain evidence="2">CCMP1594</strain>
    </source>
</reference>
<protein>
    <submittedName>
        <fullName evidence="2">Uncharacterized protein</fullName>
    </submittedName>
</protein>
<evidence type="ECO:0000313" key="2">
    <source>
        <dbReference type="EMBL" id="CAE0828052.1"/>
    </source>
</evidence>
<accession>A0A7S4LGJ3</accession>
<organism evidence="2">
    <name type="scientific">Eutreptiella gymnastica</name>
    <dbReference type="NCBI Taxonomy" id="73025"/>
    <lineage>
        <taxon>Eukaryota</taxon>
        <taxon>Discoba</taxon>
        <taxon>Euglenozoa</taxon>
        <taxon>Euglenida</taxon>
        <taxon>Spirocuta</taxon>
        <taxon>Euglenophyceae</taxon>
        <taxon>Eutreptiales</taxon>
        <taxon>Eutreptiaceae</taxon>
        <taxon>Eutreptiella</taxon>
    </lineage>
</organism>
<dbReference type="AlphaFoldDB" id="A0A7S4LGJ3"/>
<dbReference type="EMBL" id="HBJA01114063">
    <property type="protein sequence ID" value="CAE0828052.1"/>
    <property type="molecule type" value="Transcribed_RNA"/>
</dbReference>